<reference evidence="1" key="1">
    <citation type="journal article" date="2017" name="Nature">
        <title>The sunflower genome provides insights into oil metabolism, flowering and Asterid evolution.</title>
        <authorList>
            <person name="Badouin H."/>
            <person name="Gouzy J."/>
            <person name="Grassa C.J."/>
            <person name="Murat F."/>
            <person name="Staton S.E."/>
            <person name="Cottret L."/>
            <person name="Lelandais-Briere C."/>
            <person name="Owens G.L."/>
            <person name="Carrere S."/>
            <person name="Mayjonade B."/>
            <person name="Legrand L."/>
            <person name="Gill N."/>
            <person name="Kane N.C."/>
            <person name="Bowers J.E."/>
            <person name="Hubner S."/>
            <person name="Bellec A."/>
            <person name="Berard A."/>
            <person name="Berges H."/>
            <person name="Blanchet N."/>
            <person name="Boniface M.C."/>
            <person name="Brunel D."/>
            <person name="Catrice O."/>
            <person name="Chaidir N."/>
            <person name="Claudel C."/>
            <person name="Donnadieu C."/>
            <person name="Faraut T."/>
            <person name="Fievet G."/>
            <person name="Helmstetter N."/>
            <person name="King M."/>
            <person name="Knapp S.J."/>
            <person name="Lai Z."/>
            <person name="Le Paslier M.C."/>
            <person name="Lippi Y."/>
            <person name="Lorenzon L."/>
            <person name="Mandel J.R."/>
            <person name="Marage G."/>
            <person name="Marchand G."/>
            <person name="Marquand E."/>
            <person name="Bret-Mestries E."/>
            <person name="Morien E."/>
            <person name="Nambeesan S."/>
            <person name="Nguyen T."/>
            <person name="Pegot-Espagnet P."/>
            <person name="Pouilly N."/>
            <person name="Raftis F."/>
            <person name="Sallet E."/>
            <person name="Schiex T."/>
            <person name="Thomas J."/>
            <person name="Vandecasteele C."/>
            <person name="Vares D."/>
            <person name="Vear F."/>
            <person name="Vautrin S."/>
            <person name="Crespi M."/>
            <person name="Mangin B."/>
            <person name="Burke J.M."/>
            <person name="Salse J."/>
            <person name="Munos S."/>
            <person name="Vincourt P."/>
            <person name="Rieseberg L.H."/>
            <person name="Langlade N.B."/>
        </authorList>
    </citation>
    <scope>NUCLEOTIDE SEQUENCE</scope>
    <source>
        <tissue evidence="1">Leaves</tissue>
    </source>
</reference>
<proteinExistence type="predicted"/>
<dbReference type="Proteomes" id="UP000215914">
    <property type="component" value="Unassembled WGS sequence"/>
</dbReference>
<dbReference type="Gramene" id="mRNA:HanXRQr2_Chr16g0751261">
    <property type="protein sequence ID" value="mRNA:HanXRQr2_Chr16g0751261"/>
    <property type="gene ID" value="HanXRQr2_Chr16g0751261"/>
</dbReference>
<evidence type="ECO:0000313" key="2">
    <source>
        <dbReference type="Proteomes" id="UP000215914"/>
    </source>
</evidence>
<protein>
    <submittedName>
        <fullName evidence="1">Uncharacterized protein</fullName>
    </submittedName>
</protein>
<dbReference type="EMBL" id="MNCJ02000331">
    <property type="protein sequence ID" value="KAF5760252.1"/>
    <property type="molecule type" value="Genomic_DNA"/>
</dbReference>
<dbReference type="AlphaFoldDB" id="A0A9K3DRC4"/>
<comment type="caution">
    <text evidence="1">The sequence shown here is derived from an EMBL/GenBank/DDBJ whole genome shotgun (WGS) entry which is preliminary data.</text>
</comment>
<evidence type="ECO:0000313" key="1">
    <source>
        <dbReference type="EMBL" id="KAF5760252.1"/>
    </source>
</evidence>
<sequence length="83" mass="9687">MLMDKCHVVSPYAFVTSIKSSSFSFLQKIQEISPFRTNTIFGKVYRLGNVSHHVYIAEKNLRYVYSFLDLNFIKVYKIVNSLT</sequence>
<name>A0A9K3DRC4_HELAN</name>
<gene>
    <name evidence="1" type="ORF">HanXRQr2_Chr16g0751261</name>
</gene>
<keyword evidence="2" id="KW-1185">Reference proteome</keyword>
<reference evidence="1" key="2">
    <citation type="submission" date="2020-06" db="EMBL/GenBank/DDBJ databases">
        <title>Helianthus annuus Genome sequencing and assembly Release 2.</title>
        <authorList>
            <person name="Gouzy J."/>
            <person name="Langlade N."/>
            <person name="Munos S."/>
        </authorList>
    </citation>
    <scope>NUCLEOTIDE SEQUENCE</scope>
    <source>
        <tissue evidence="1">Leaves</tissue>
    </source>
</reference>
<organism evidence="1 2">
    <name type="scientific">Helianthus annuus</name>
    <name type="common">Common sunflower</name>
    <dbReference type="NCBI Taxonomy" id="4232"/>
    <lineage>
        <taxon>Eukaryota</taxon>
        <taxon>Viridiplantae</taxon>
        <taxon>Streptophyta</taxon>
        <taxon>Embryophyta</taxon>
        <taxon>Tracheophyta</taxon>
        <taxon>Spermatophyta</taxon>
        <taxon>Magnoliopsida</taxon>
        <taxon>eudicotyledons</taxon>
        <taxon>Gunneridae</taxon>
        <taxon>Pentapetalae</taxon>
        <taxon>asterids</taxon>
        <taxon>campanulids</taxon>
        <taxon>Asterales</taxon>
        <taxon>Asteraceae</taxon>
        <taxon>Asteroideae</taxon>
        <taxon>Heliantheae alliance</taxon>
        <taxon>Heliantheae</taxon>
        <taxon>Helianthus</taxon>
    </lineage>
</organism>
<accession>A0A9K3DRC4</accession>